<dbReference type="GO" id="GO:0006596">
    <property type="term" value="P:polyamine biosynthetic process"/>
    <property type="evidence" value="ECO:0007669"/>
    <property type="project" value="UniProtKB-KW"/>
</dbReference>
<feature type="transmembrane region" description="Helical" evidence="3">
    <location>
        <begin position="12"/>
        <end position="34"/>
    </location>
</feature>
<organism evidence="4 5">
    <name type="scientific">Gymnopus androsaceus JB14</name>
    <dbReference type="NCBI Taxonomy" id="1447944"/>
    <lineage>
        <taxon>Eukaryota</taxon>
        <taxon>Fungi</taxon>
        <taxon>Dikarya</taxon>
        <taxon>Basidiomycota</taxon>
        <taxon>Agaricomycotina</taxon>
        <taxon>Agaricomycetes</taxon>
        <taxon>Agaricomycetidae</taxon>
        <taxon>Agaricales</taxon>
        <taxon>Marasmiineae</taxon>
        <taxon>Omphalotaceae</taxon>
        <taxon>Gymnopus</taxon>
    </lineage>
</organism>
<evidence type="ECO:0000313" key="5">
    <source>
        <dbReference type="Proteomes" id="UP000799118"/>
    </source>
</evidence>
<evidence type="ECO:0000313" key="4">
    <source>
        <dbReference type="EMBL" id="KAE9410037.1"/>
    </source>
</evidence>
<feature type="region of interest" description="Disordered" evidence="2">
    <location>
        <begin position="200"/>
        <end position="220"/>
    </location>
</feature>
<keyword evidence="5" id="KW-1185">Reference proteome</keyword>
<keyword evidence="3" id="KW-0812">Transmembrane</keyword>
<feature type="transmembrane region" description="Helical" evidence="3">
    <location>
        <begin position="107"/>
        <end position="127"/>
    </location>
</feature>
<dbReference type="Proteomes" id="UP000799118">
    <property type="component" value="Unassembled WGS sequence"/>
</dbReference>
<dbReference type="OrthoDB" id="2016285at2759"/>
<evidence type="ECO:0008006" key="6">
    <source>
        <dbReference type="Google" id="ProtNLM"/>
    </source>
</evidence>
<keyword evidence="3" id="KW-1133">Transmembrane helix</keyword>
<feature type="transmembrane region" description="Helical" evidence="3">
    <location>
        <begin position="76"/>
        <end position="95"/>
    </location>
</feature>
<keyword evidence="1" id="KW-0620">Polyamine biosynthesis</keyword>
<protein>
    <recommendedName>
        <fullName evidence="6">S-adenosyl-L-methionine-dependent methyltransferase</fullName>
    </recommendedName>
</protein>
<evidence type="ECO:0000256" key="3">
    <source>
        <dbReference type="SAM" id="Phobius"/>
    </source>
</evidence>
<evidence type="ECO:0000256" key="2">
    <source>
        <dbReference type="SAM" id="MobiDB-lite"/>
    </source>
</evidence>
<evidence type="ECO:0000256" key="1">
    <source>
        <dbReference type="ARBA" id="ARBA00023115"/>
    </source>
</evidence>
<feature type="transmembrane region" description="Helical" evidence="3">
    <location>
        <begin position="139"/>
        <end position="160"/>
    </location>
</feature>
<dbReference type="Pfam" id="PF01564">
    <property type="entry name" value="Spermine_synth"/>
    <property type="match status" value="1"/>
</dbReference>
<dbReference type="PANTHER" id="PTHR43317:SF1">
    <property type="entry name" value="THERMOSPERMINE SYNTHASE ACAULIS5"/>
    <property type="match status" value="1"/>
</dbReference>
<dbReference type="PANTHER" id="PTHR43317">
    <property type="entry name" value="THERMOSPERMINE SYNTHASE ACAULIS5"/>
    <property type="match status" value="1"/>
</dbReference>
<dbReference type="Gene3D" id="3.40.50.150">
    <property type="entry name" value="Vaccinia Virus protein VP39"/>
    <property type="match status" value="1"/>
</dbReference>
<dbReference type="NCBIfam" id="NF037959">
    <property type="entry name" value="MFS_SpdSyn"/>
    <property type="match status" value="1"/>
</dbReference>
<sequence length="577" mass="62886">MSVRSPGDTLNPLLKASLNGLLLATSVSFILFTYERAVTPIYAQVPTRLYLAPLTLLSLAIPHLQPFGKLRTVLRWKWFLAGLALALAPNATYWISRWTAKWKDPYLGPLALHSAVLVPLVSAVANCTSHKTPKITHSVMNIVASFAAYPVAAYLARILASQTLLFKVTDSQILLVLSALAFALGINEFDFTRVSTPAVSSKPTKAQKHKKRGGSSSSSFSIPPNTAKIGVLVCFNIFFWSLYSKLHAPVLPDPLFTVGLPKPDVDGVRVQIHSSVQSTTGLIVVGEALTPPKKDLEAYDQAGKIHSLRYLRAAHSLLGGVWYGPRAMSISETDTPWKDSIGVVLGDSIYGVFVLQEAARLVNSTQKAPENALIIGLGAGIAATAFHRHNLNISIVEIDPAVYDAALKFFGLPDPGPENVFLEDARGWAARKRGDIQKAGDQEQTLYDIVVHDCFSGGGVPEQLFTVEFLEDLKAVMQPEGVIAVNFAGHAISEASRLILRTLEKVFGGPCKAFFDSHQQVHTGATARRVYEYCIFLYSLPRTTFIPPCNCGRSFGITSPEAYARYLARERDRPVTA</sequence>
<name>A0A6A4IMJ1_9AGAR</name>
<reference evidence="4" key="1">
    <citation type="journal article" date="2019" name="Environ. Microbiol.">
        <title>Fungal ecological strategies reflected in gene transcription - a case study of two litter decomposers.</title>
        <authorList>
            <person name="Barbi F."/>
            <person name="Kohler A."/>
            <person name="Barry K."/>
            <person name="Baskaran P."/>
            <person name="Daum C."/>
            <person name="Fauchery L."/>
            <person name="Ihrmark K."/>
            <person name="Kuo A."/>
            <person name="LaButti K."/>
            <person name="Lipzen A."/>
            <person name="Morin E."/>
            <person name="Grigoriev I.V."/>
            <person name="Henrissat B."/>
            <person name="Lindahl B."/>
            <person name="Martin F."/>
        </authorList>
    </citation>
    <scope>NUCLEOTIDE SEQUENCE</scope>
    <source>
        <strain evidence="4">JB14</strain>
    </source>
</reference>
<dbReference type="SUPFAM" id="SSF53335">
    <property type="entry name" value="S-adenosyl-L-methionine-dependent methyltransferases"/>
    <property type="match status" value="1"/>
</dbReference>
<dbReference type="InterPro" id="IPR029063">
    <property type="entry name" value="SAM-dependent_MTases_sf"/>
</dbReference>
<dbReference type="AlphaFoldDB" id="A0A6A4IMJ1"/>
<gene>
    <name evidence="4" type="ORF">BT96DRAFT_464029</name>
</gene>
<accession>A0A6A4IMJ1</accession>
<proteinExistence type="predicted"/>
<keyword evidence="3" id="KW-0472">Membrane</keyword>
<dbReference type="EMBL" id="ML769386">
    <property type="protein sequence ID" value="KAE9410037.1"/>
    <property type="molecule type" value="Genomic_DNA"/>
</dbReference>